<organism evidence="1 2">
    <name type="scientific">Paractinoplanes rishiriensis</name>
    <dbReference type="NCBI Taxonomy" id="1050105"/>
    <lineage>
        <taxon>Bacteria</taxon>
        <taxon>Bacillati</taxon>
        <taxon>Actinomycetota</taxon>
        <taxon>Actinomycetes</taxon>
        <taxon>Micromonosporales</taxon>
        <taxon>Micromonosporaceae</taxon>
        <taxon>Paractinoplanes</taxon>
    </lineage>
</organism>
<dbReference type="SUPFAM" id="SSF53850">
    <property type="entry name" value="Periplasmic binding protein-like II"/>
    <property type="match status" value="1"/>
</dbReference>
<dbReference type="EMBL" id="BOMV01000034">
    <property type="protein sequence ID" value="GIE95668.1"/>
    <property type="molecule type" value="Genomic_DNA"/>
</dbReference>
<dbReference type="Proteomes" id="UP000636960">
    <property type="component" value="Unassembled WGS sequence"/>
</dbReference>
<dbReference type="PANTHER" id="PTHR42941">
    <property type="entry name" value="SLL1037 PROTEIN"/>
    <property type="match status" value="1"/>
</dbReference>
<dbReference type="NCBIfam" id="TIGR02122">
    <property type="entry name" value="TRAP_TAXI"/>
    <property type="match status" value="1"/>
</dbReference>
<protein>
    <submittedName>
        <fullName evidence="1">C4-dicarboxylate ABC transporter substrate-binding protein</fullName>
    </submittedName>
</protein>
<evidence type="ECO:0000313" key="1">
    <source>
        <dbReference type="EMBL" id="GIE95668.1"/>
    </source>
</evidence>
<dbReference type="Gene3D" id="3.40.190.10">
    <property type="entry name" value="Periplasmic binding protein-like II"/>
    <property type="match status" value="2"/>
</dbReference>
<proteinExistence type="predicted"/>
<dbReference type="PROSITE" id="PS51257">
    <property type="entry name" value="PROKAR_LIPOPROTEIN"/>
    <property type="match status" value="1"/>
</dbReference>
<keyword evidence="2" id="KW-1185">Reference proteome</keyword>
<reference evidence="1" key="1">
    <citation type="submission" date="2021-01" db="EMBL/GenBank/DDBJ databases">
        <title>Whole genome shotgun sequence of Actinoplanes rishiriensis NBRC 108556.</title>
        <authorList>
            <person name="Komaki H."/>
            <person name="Tamura T."/>
        </authorList>
    </citation>
    <scope>NUCLEOTIDE SEQUENCE</scope>
    <source>
        <strain evidence="1">NBRC 108556</strain>
    </source>
</reference>
<dbReference type="Pfam" id="PF16868">
    <property type="entry name" value="NMT1_3"/>
    <property type="match status" value="1"/>
</dbReference>
<accession>A0A919JVM1</accession>
<gene>
    <name evidence="1" type="ORF">Ari01nite_31330</name>
</gene>
<dbReference type="PANTHER" id="PTHR42941:SF1">
    <property type="entry name" value="SLL1037 PROTEIN"/>
    <property type="match status" value="1"/>
</dbReference>
<name>A0A919JVM1_9ACTN</name>
<evidence type="ECO:0000313" key="2">
    <source>
        <dbReference type="Proteomes" id="UP000636960"/>
    </source>
</evidence>
<dbReference type="RefSeq" id="WP_275410853.1">
    <property type="nucleotide sequence ID" value="NZ_BOMV01000034.1"/>
</dbReference>
<sequence>MTLHPRRRRVRSAALVALVMLLAVTGCVDGREPSRQIRIATGSPTAVYYAVGTAFAHVIEQELPGTDASVLSTAASAENVQLINRGAAEIGFTQADVLIIEDQSVTGLVALARVYDDLLHLVVPADSPIRTLTDLRGKRVSVGARGSGTVVTVGRLLTVAGLFGPGVLDRRELSLDDSVRALNSGEIDAFFFSGGLPVAGIQQLTKLGAFRIVDLSRWAADMRSRYSDVYVVRDVPTSAYQMPAVATIAVPNLLVVSAEMDDDLAYDLTRLLLERRDALAAAHPAAERLDLRAAIATLPVPLHTGAARYYRSVKP</sequence>
<dbReference type="AlphaFoldDB" id="A0A919JVM1"/>
<dbReference type="InterPro" id="IPR011852">
    <property type="entry name" value="TRAP_TAXI"/>
</dbReference>
<comment type="caution">
    <text evidence="1">The sequence shown here is derived from an EMBL/GenBank/DDBJ whole genome shotgun (WGS) entry which is preliminary data.</text>
</comment>